<reference evidence="1" key="1">
    <citation type="submission" date="2021-03" db="EMBL/GenBank/DDBJ databases">
        <title>Bacillus suaedae sp. nov., isolated from Suaeda aralocaspica.</title>
        <authorList>
            <person name="Lei R.F.R."/>
        </authorList>
    </citation>
    <scope>NUCLEOTIDE SEQUENCE</scope>
    <source>
        <strain evidence="1">YZJH907-2</strain>
    </source>
</reference>
<name>A0A940WUR4_9BACI</name>
<gene>
    <name evidence="1" type="ORF">J7W16_16135</name>
</gene>
<dbReference type="Pfam" id="PF13911">
    <property type="entry name" value="AhpC-TSA_2"/>
    <property type="match status" value="1"/>
</dbReference>
<proteinExistence type="predicted"/>
<dbReference type="Gene3D" id="3.40.30.10">
    <property type="entry name" value="Glutaredoxin"/>
    <property type="match status" value="1"/>
</dbReference>
<dbReference type="EMBL" id="JAGKSQ010000007">
    <property type="protein sequence ID" value="MBP3952651.1"/>
    <property type="molecule type" value="Genomic_DNA"/>
</dbReference>
<comment type="caution">
    <text evidence="1">The sequence shown here is derived from an EMBL/GenBank/DDBJ whole genome shotgun (WGS) entry which is preliminary data.</text>
</comment>
<organism evidence="1 2">
    <name type="scientific">Halalkalibacter suaedae</name>
    <dbReference type="NCBI Taxonomy" id="2822140"/>
    <lineage>
        <taxon>Bacteria</taxon>
        <taxon>Bacillati</taxon>
        <taxon>Bacillota</taxon>
        <taxon>Bacilli</taxon>
        <taxon>Bacillales</taxon>
        <taxon>Bacillaceae</taxon>
        <taxon>Halalkalibacter</taxon>
    </lineage>
</organism>
<dbReference type="InterPro" id="IPR036249">
    <property type="entry name" value="Thioredoxin-like_sf"/>
</dbReference>
<keyword evidence="2" id="KW-1185">Reference proteome</keyword>
<dbReference type="SUPFAM" id="SSF52833">
    <property type="entry name" value="Thioredoxin-like"/>
    <property type="match status" value="1"/>
</dbReference>
<dbReference type="InterPro" id="IPR032801">
    <property type="entry name" value="PXL2A/B/C"/>
</dbReference>
<dbReference type="AlphaFoldDB" id="A0A940WUR4"/>
<evidence type="ECO:0000313" key="2">
    <source>
        <dbReference type="Proteomes" id="UP000678228"/>
    </source>
</evidence>
<accession>A0A940WUR4</accession>
<sequence length="137" mass="15826">MRKHYSEMTKTGYQLIVVAPASGDFLKQFDQAFGPFPYPIYGDPTKYLYRKMGHQSMPKWKLLMQAGIGFIKNGKKAFMPDNTRQRELVKTAMKSQDIYIQGGTWIFNENGKVVWSHIDTEPENHASIHDLLTIIKK</sequence>
<protein>
    <submittedName>
        <fullName evidence="1">AhpC/TSA family protein</fullName>
    </submittedName>
</protein>
<evidence type="ECO:0000313" key="1">
    <source>
        <dbReference type="EMBL" id="MBP3952651.1"/>
    </source>
</evidence>
<dbReference type="RefSeq" id="WP_210598508.1">
    <property type="nucleotide sequence ID" value="NZ_JAGKSQ010000007.1"/>
</dbReference>
<dbReference type="Proteomes" id="UP000678228">
    <property type="component" value="Unassembled WGS sequence"/>
</dbReference>